<sequence>MDHKAATIKPGPEEKEVVFEHCCFSGSRPDENGLGLWAKVHGFGTYFGRVVEKSHFPCFTRLKVVVIRISVDFRGTATCPQEG</sequence>
<organism evidence="1 2">
    <name type="scientific">Caerostris extrusa</name>
    <name type="common">Bark spider</name>
    <name type="synonym">Caerostris bankana</name>
    <dbReference type="NCBI Taxonomy" id="172846"/>
    <lineage>
        <taxon>Eukaryota</taxon>
        <taxon>Metazoa</taxon>
        <taxon>Ecdysozoa</taxon>
        <taxon>Arthropoda</taxon>
        <taxon>Chelicerata</taxon>
        <taxon>Arachnida</taxon>
        <taxon>Araneae</taxon>
        <taxon>Araneomorphae</taxon>
        <taxon>Entelegynae</taxon>
        <taxon>Araneoidea</taxon>
        <taxon>Araneidae</taxon>
        <taxon>Caerostris</taxon>
    </lineage>
</organism>
<keyword evidence="2" id="KW-1185">Reference proteome</keyword>
<comment type="caution">
    <text evidence="1">The sequence shown here is derived from an EMBL/GenBank/DDBJ whole genome shotgun (WGS) entry which is preliminary data.</text>
</comment>
<reference evidence="1 2" key="1">
    <citation type="submission" date="2021-06" db="EMBL/GenBank/DDBJ databases">
        <title>Caerostris extrusa draft genome.</title>
        <authorList>
            <person name="Kono N."/>
            <person name="Arakawa K."/>
        </authorList>
    </citation>
    <scope>NUCLEOTIDE SEQUENCE [LARGE SCALE GENOMIC DNA]</scope>
</reference>
<evidence type="ECO:0000313" key="2">
    <source>
        <dbReference type="Proteomes" id="UP001054945"/>
    </source>
</evidence>
<dbReference type="Proteomes" id="UP001054945">
    <property type="component" value="Unassembled WGS sequence"/>
</dbReference>
<dbReference type="EMBL" id="BPLR01021657">
    <property type="protein sequence ID" value="GIX92099.1"/>
    <property type="molecule type" value="Genomic_DNA"/>
</dbReference>
<dbReference type="AlphaFoldDB" id="A0AAV4P846"/>
<evidence type="ECO:0000313" key="1">
    <source>
        <dbReference type="EMBL" id="GIX92099.1"/>
    </source>
</evidence>
<proteinExistence type="predicted"/>
<accession>A0AAV4P846</accession>
<name>A0AAV4P846_CAEEX</name>
<protein>
    <submittedName>
        <fullName evidence="1">Uncharacterized protein</fullName>
    </submittedName>
</protein>
<gene>
    <name evidence="1" type="ORF">CEXT_309991</name>
</gene>